<evidence type="ECO:0000313" key="1">
    <source>
        <dbReference type="EMBL" id="KAH7853128.1"/>
    </source>
</evidence>
<organism evidence="1 2">
    <name type="scientific">Vaccinium darrowii</name>
    <dbReference type="NCBI Taxonomy" id="229202"/>
    <lineage>
        <taxon>Eukaryota</taxon>
        <taxon>Viridiplantae</taxon>
        <taxon>Streptophyta</taxon>
        <taxon>Embryophyta</taxon>
        <taxon>Tracheophyta</taxon>
        <taxon>Spermatophyta</taxon>
        <taxon>Magnoliopsida</taxon>
        <taxon>eudicotyledons</taxon>
        <taxon>Gunneridae</taxon>
        <taxon>Pentapetalae</taxon>
        <taxon>asterids</taxon>
        <taxon>Ericales</taxon>
        <taxon>Ericaceae</taxon>
        <taxon>Vaccinioideae</taxon>
        <taxon>Vaccinieae</taxon>
        <taxon>Vaccinium</taxon>
    </lineage>
</organism>
<dbReference type="EMBL" id="CM037158">
    <property type="protein sequence ID" value="KAH7853128.1"/>
    <property type="molecule type" value="Genomic_DNA"/>
</dbReference>
<comment type="caution">
    <text evidence="1">The sequence shown here is derived from an EMBL/GenBank/DDBJ whole genome shotgun (WGS) entry which is preliminary data.</text>
</comment>
<reference evidence="1 2" key="1">
    <citation type="journal article" date="2021" name="Hortic Res">
        <title>High-quality reference genome and annotation aids understanding of berry development for evergreen blueberry (Vaccinium darrowii).</title>
        <authorList>
            <person name="Yu J."/>
            <person name="Hulse-Kemp A.M."/>
            <person name="Babiker E."/>
            <person name="Staton M."/>
        </authorList>
    </citation>
    <scope>NUCLEOTIDE SEQUENCE [LARGE SCALE GENOMIC DNA]</scope>
    <source>
        <strain evidence="2">cv. NJ 8807/NJ 8810</strain>
        <tissue evidence="1">Young leaf</tissue>
    </source>
</reference>
<evidence type="ECO:0000313" key="2">
    <source>
        <dbReference type="Proteomes" id="UP000828048"/>
    </source>
</evidence>
<gene>
    <name evidence="1" type="ORF">Vadar_033641</name>
</gene>
<name>A0ACB7YHX5_9ERIC</name>
<sequence>MGGCPPACRSNSMGSITAVQRLLPFSVHKTTSYHHSSPSSPSSANPPHQPNNNVPHDSATIAMRYHLTFARIAAANRIEIRSHLLKLFSVDNAAGGSKGPIMADKDTKSGDESSTLDDVKKVEEEKEKKLLPPPPEKPLPGDCCGSGCVRCVWDIYYEELEDYNKLNILGGTQVEFAATGADSKSSTAYKYHVSELPGMLLPELLKYSVPSLSNAA</sequence>
<protein>
    <submittedName>
        <fullName evidence="1">Uncharacterized protein</fullName>
    </submittedName>
</protein>
<proteinExistence type="predicted"/>
<dbReference type="Proteomes" id="UP000828048">
    <property type="component" value="Chromosome 8"/>
</dbReference>
<accession>A0ACB7YHX5</accession>
<keyword evidence="2" id="KW-1185">Reference proteome</keyword>